<dbReference type="PROSITE" id="PS50940">
    <property type="entry name" value="CHIT_BIND_II"/>
    <property type="match status" value="1"/>
</dbReference>
<reference evidence="2" key="1">
    <citation type="submission" date="2015-12" db="EMBL/GenBank/DDBJ databases">
        <title>De novo transcriptome assembly of four potential Pierce s Disease insect vectors from Arizona vineyards.</title>
        <authorList>
            <person name="Tassone E.E."/>
        </authorList>
    </citation>
    <scope>NUCLEOTIDE SEQUENCE</scope>
</reference>
<dbReference type="GO" id="GO:0008061">
    <property type="term" value="F:chitin binding"/>
    <property type="evidence" value="ECO:0007669"/>
    <property type="project" value="InterPro"/>
</dbReference>
<protein>
    <recommendedName>
        <fullName evidence="1">Chitin-binding type-2 domain-containing protein</fullName>
    </recommendedName>
</protein>
<dbReference type="AlphaFoldDB" id="A0A1B6CZ02"/>
<proteinExistence type="predicted"/>
<dbReference type="SUPFAM" id="SSF57625">
    <property type="entry name" value="Invertebrate chitin-binding proteins"/>
    <property type="match status" value="1"/>
</dbReference>
<name>A0A1B6CZ02_9HEMI</name>
<dbReference type="Gene3D" id="2.170.140.10">
    <property type="entry name" value="Chitin binding domain"/>
    <property type="match status" value="1"/>
</dbReference>
<dbReference type="InterPro" id="IPR002557">
    <property type="entry name" value="Chitin-bd_dom"/>
</dbReference>
<gene>
    <name evidence="2" type="ORF">g.21986</name>
</gene>
<dbReference type="SMART" id="SM00494">
    <property type="entry name" value="ChtBD2"/>
    <property type="match status" value="1"/>
</dbReference>
<evidence type="ECO:0000313" key="2">
    <source>
        <dbReference type="EMBL" id="JAS18473.1"/>
    </source>
</evidence>
<dbReference type="InterPro" id="IPR036508">
    <property type="entry name" value="Chitin-bd_dom_sf"/>
</dbReference>
<accession>A0A1B6CZ02</accession>
<dbReference type="EMBL" id="GEDC01018825">
    <property type="protein sequence ID" value="JAS18473.1"/>
    <property type="molecule type" value="Transcribed_RNA"/>
</dbReference>
<dbReference type="Pfam" id="PF01607">
    <property type="entry name" value="CBM_14"/>
    <property type="match status" value="1"/>
</dbReference>
<sequence>LLEAYDGQFGGVLNKVSVSGYSGESSTVANIKDGEAIVGVLKKGRVDYTGRRTKSKVVVVSRLSDFNPILVGKLGAECSCTPKSKTLTLRRRGKTQLFTPQGYDYQESQSIPDQALTDTYVTSTTTLSPEALSNNIYNEYESLHGNGVSDVPIVEIKPLPGRKVSYTTIAPTLDPAFITADVQPSYEPSIRLSPNKFRKTVQTKTVYSDASVRPTYQEVLTVSAGAGKSFDRYGPGGLRGVDETLQGSVDCKRAGLFRHPKYCNKFYACNWDQWKQRFTLHVFNCPVHLAYDSGLGACNWPSKGPACADDNLLV</sequence>
<dbReference type="GO" id="GO:0005576">
    <property type="term" value="C:extracellular region"/>
    <property type="evidence" value="ECO:0007669"/>
    <property type="project" value="InterPro"/>
</dbReference>
<feature type="domain" description="Chitin-binding type-2" evidence="1">
    <location>
        <begin position="248"/>
        <end position="309"/>
    </location>
</feature>
<evidence type="ECO:0000259" key="1">
    <source>
        <dbReference type="PROSITE" id="PS50940"/>
    </source>
</evidence>
<feature type="non-terminal residue" evidence="2">
    <location>
        <position position="1"/>
    </location>
</feature>
<organism evidence="2">
    <name type="scientific">Clastoptera arizonana</name>
    <name type="common">Arizona spittle bug</name>
    <dbReference type="NCBI Taxonomy" id="38151"/>
    <lineage>
        <taxon>Eukaryota</taxon>
        <taxon>Metazoa</taxon>
        <taxon>Ecdysozoa</taxon>
        <taxon>Arthropoda</taxon>
        <taxon>Hexapoda</taxon>
        <taxon>Insecta</taxon>
        <taxon>Pterygota</taxon>
        <taxon>Neoptera</taxon>
        <taxon>Paraneoptera</taxon>
        <taxon>Hemiptera</taxon>
        <taxon>Auchenorrhyncha</taxon>
        <taxon>Cercopoidea</taxon>
        <taxon>Clastopteridae</taxon>
        <taxon>Clastoptera</taxon>
    </lineage>
</organism>